<comment type="pathway">
    <text evidence="1 10">Glycerolipid metabolism; ether lipid biosynthesis.</text>
</comment>
<reference evidence="12" key="2">
    <citation type="submission" date="2017-05" db="UniProtKB">
        <authorList>
            <consortium name="EnsemblMetazoa"/>
        </authorList>
    </citation>
    <scope>IDENTIFICATION</scope>
</reference>
<feature type="binding site" evidence="8">
    <location>
        <begin position="332"/>
        <end position="338"/>
    </location>
    <ligand>
        <name>FAD</name>
        <dbReference type="ChEBI" id="CHEBI:57692"/>
    </ligand>
</feature>
<protein>
    <recommendedName>
        <fullName evidence="3 10">Alkylglycerone-phosphate synthase</fullName>
        <shortName evidence="10">Alkyl-DHAP synthase</shortName>
        <ecNumber evidence="3 10">2.5.1.26</ecNumber>
    </recommendedName>
</protein>
<dbReference type="GO" id="GO:0008611">
    <property type="term" value="P:ether lipid biosynthetic process"/>
    <property type="evidence" value="ECO:0007669"/>
    <property type="project" value="UniProtKB-UniPathway"/>
</dbReference>
<keyword evidence="10" id="KW-0808">Transferase</keyword>
<keyword evidence="5 8" id="KW-0274">FAD</keyword>
<dbReference type="Gene3D" id="3.30.43.10">
    <property type="entry name" value="Uridine Diphospho-n-acetylenolpyruvylglucosamine Reductase, domain 2"/>
    <property type="match status" value="1"/>
</dbReference>
<feature type="domain" description="FAD-binding PCMH-type" evidence="11">
    <location>
        <begin position="166"/>
        <end position="348"/>
    </location>
</feature>
<evidence type="ECO:0000256" key="5">
    <source>
        <dbReference type="ARBA" id="ARBA00022827"/>
    </source>
</evidence>
<evidence type="ECO:0000256" key="8">
    <source>
        <dbReference type="PIRSR" id="PIRSR625650-3"/>
    </source>
</evidence>
<dbReference type="Pfam" id="PF02913">
    <property type="entry name" value="FAD-oxidase_C"/>
    <property type="match status" value="1"/>
</dbReference>
<dbReference type="Gene3D" id="3.30.160.650">
    <property type="match status" value="1"/>
</dbReference>
<evidence type="ECO:0000256" key="10">
    <source>
        <dbReference type="RuleBase" id="RU363113"/>
    </source>
</evidence>
<comment type="subunit">
    <text evidence="10">Homodimer.</text>
</comment>
<keyword evidence="10" id="KW-0576">Peroxisome</keyword>
<dbReference type="InterPro" id="IPR006094">
    <property type="entry name" value="Oxid_FAD_bind_N"/>
</dbReference>
<keyword evidence="10" id="KW-0444">Lipid biosynthesis</keyword>
<gene>
    <name evidence="12" type="primary">100632657</name>
</gene>
<dbReference type="KEGG" id="aqu:100632657"/>
<evidence type="ECO:0000256" key="1">
    <source>
        <dbReference type="ARBA" id="ARBA00004670"/>
    </source>
</evidence>
<dbReference type="EnsemblMetazoa" id="XM_003384858.3">
    <property type="protein sequence ID" value="XP_003384906.1"/>
    <property type="gene ID" value="LOC100632657"/>
</dbReference>
<dbReference type="PANTHER" id="PTHR46568">
    <property type="entry name" value="ALKYLDIHYDROXYACETONEPHOSPHATE SYNTHASE, PEROXISOMAL"/>
    <property type="match status" value="1"/>
</dbReference>
<comment type="subcellular location">
    <subcellularLocation>
        <location evidence="10">Peroxisome</location>
    </subcellularLocation>
</comment>
<dbReference type="InterPro" id="IPR016164">
    <property type="entry name" value="FAD-linked_Oxase-like_C"/>
</dbReference>
<organism evidence="12">
    <name type="scientific">Amphimedon queenslandica</name>
    <name type="common">Sponge</name>
    <dbReference type="NCBI Taxonomy" id="400682"/>
    <lineage>
        <taxon>Eukaryota</taxon>
        <taxon>Metazoa</taxon>
        <taxon>Porifera</taxon>
        <taxon>Demospongiae</taxon>
        <taxon>Heteroscleromorpha</taxon>
        <taxon>Haplosclerida</taxon>
        <taxon>Niphatidae</taxon>
        <taxon>Amphimedon</taxon>
    </lineage>
</organism>
<evidence type="ECO:0000259" key="11">
    <source>
        <dbReference type="PROSITE" id="PS51387"/>
    </source>
</evidence>
<keyword evidence="4 10" id="KW-0285">Flavoprotein</keyword>
<keyword evidence="13" id="KW-1185">Reference proteome</keyword>
<feature type="binding site" evidence="7">
    <location>
        <position position="478"/>
    </location>
    <ligand>
        <name>substrate</name>
    </ligand>
</feature>
<dbReference type="Pfam" id="PF01565">
    <property type="entry name" value="FAD_binding_4"/>
    <property type="match status" value="1"/>
</dbReference>
<dbReference type="EC" id="2.5.1.26" evidence="3 10"/>
<feature type="active site" description="Proton donor/acceptor" evidence="6">
    <location>
        <position position="541"/>
    </location>
</feature>
<dbReference type="Gene3D" id="1.10.45.10">
    <property type="entry name" value="Vanillyl-alcohol Oxidase, Chain A, domain 4"/>
    <property type="match status" value="1"/>
</dbReference>
<dbReference type="InterPro" id="IPR025650">
    <property type="entry name" value="Alkyl-DHAP_Synthase"/>
</dbReference>
<dbReference type="Gene3D" id="3.30.70.3450">
    <property type="match status" value="1"/>
</dbReference>
<dbReference type="GO" id="GO:0005777">
    <property type="term" value="C:peroxisome"/>
    <property type="evidence" value="ECO:0007669"/>
    <property type="project" value="UniProtKB-SubCell"/>
</dbReference>
<evidence type="ECO:0000256" key="2">
    <source>
        <dbReference type="ARBA" id="ARBA00008000"/>
    </source>
</evidence>
<evidence type="ECO:0000313" key="13">
    <source>
        <dbReference type="Proteomes" id="UP000007879"/>
    </source>
</evidence>
<dbReference type="STRING" id="400682.A0A1X7VB54"/>
<dbReference type="InterPro" id="IPR016169">
    <property type="entry name" value="FAD-bd_PCMH_sub2"/>
</dbReference>
<name>A0A1X7VB54_AMPQE</name>
<comment type="similarity">
    <text evidence="2 10">Belongs to the FAD-binding oxidoreductase/transferase type 4 family.</text>
</comment>
<dbReference type="InterPro" id="IPR004113">
    <property type="entry name" value="FAD-bd_oxidored_4_C"/>
</dbReference>
<accession>A0A1X7VB54</accession>
<evidence type="ECO:0000256" key="3">
    <source>
        <dbReference type="ARBA" id="ARBA00012385"/>
    </source>
</evidence>
<dbReference type="Proteomes" id="UP000007879">
    <property type="component" value="Unassembled WGS sequence"/>
</dbReference>
<comment type="catalytic activity">
    <reaction evidence="10">
        <text>a long chain fatty alcohol + a 1-acylglycerone 3-phosphate = a 1-O-alkylglycerone 3-phosphate + a long-chain fatty acid + H(+)</text>
        <dbReference type="Rhea" id="RHEA:36171"/>
        <dbReference type="ChEBI" id="CHEBI:15378"/>
        <dbReference type="ChEBI" id="CHEBI:17135"/>
        <dbReference type="ChEBI" id="CHEBI:57534"/>
        <dbReference type="ChEBI" id="CHEBI:57560"/>
        <dbReference type="ChEBI" id="CHEBI:73315"/>
        <dbReference type="EC" id="2.5.1.26"/>
    </reaction>
</comment>
<dbReference type="InParanoid" id="A0A1X7VB54"/>
<dbReference type="PANTHER" id="PTHR46568:SF1">
    <property type="entry name" value="ALKYLDIHYDROXYACETONEPHOSPHATE SYNTHASE, PEROXISOMAL"/>
    <property type="match status" value="1"/>
</dbReference>
<dbReference type="InterPro" id="IPR016166">
    <property type="entry name" value="FAD-bd_PCMH"/>
</dbReference>
<dbReference type="OrthoDB" id="7786253at2759"/>
<dbReference type="GO" id="GO:0008609">
    <property type="term" value="F:alkylglycerone-phosphate synthase activity"/>
    <property type="evidence" value="ECO:0007669"/>
    <property type="project" value="UniProtKB-EC"/>
</dbReference>
<dbReference type="InterPro" id="IPR016171">
    <property type="entry name" value="Vanillyl_alc_oxidase_C-sub2"/>
</dbReference>
<evidence type="ECO:0000256" key="4">
    <source>
        <dbReference type="ARBA" id="ARBA00022630"/>
    </source>
</evidence>
<reference evidence="13" key="1">
    <citation type="journal article" date="2010" name="Nature">
        <title>The Amphimedon queenslandica genome and the evolution of animal complexity.</title>
        <authorList>
            <person name="Srivastava M."/>
            <person name="Simakov O."/>
            <person name="Chapman J."/>
            <person name="Fahey B."/>
            <person name="Gauthier M.E."/>
            <person name="Mitros T."/>
            <person name="Richards G.S."/>
            <person name="Conaco C."/>
            <person name="Dacre M."/>
            <person name="Hellsten U."/>
            <person name="Larroux C."/>
            <person name="Putnam N.H."/>
            <person name="Stanke M."/>
            <person name="Adamska M."/>
            <person name="Darling A."/>
            <person name="Degnan S.M."/>
            <person name="Oakley T.H."/>
            <person name="Plachetzki D.C."/>
            <person name="Zhai Y."/>
            <person name="Adamski M."/>
            <person name="Calcino A."/>
            <person name="Cummins S.F."/>
            <person name="Goodstein D.M."/>
            <person name="Harris C."/>
            <person name="Jackson D.J."/>
            <person name="Leys S.P."/>
            <person name="Shu S."/>
            <person name="Woodcroft B.J."/>
            <person name="Vervoort M."/>
            <person name="Kosik K.S."/>
            <person name="Manning G."/>
            <person name="Degnan B.M."/>
            <person name="Rokhsar D.S."/>
        </authorList>
    </citation>
    <scope>NUCLEOTIDE SEQUENCE [LARGE SCALE GENOMIC DNA]</scope>
</reference>
<keyword evidence="10" id="KW-0443">Lipid metabolism</keyword>
<dbReference type="PROSITE" id="PS51387">
    <property type="entry name" value="FAD_PCMH"/>
    <property type="match status" value="1"/>
</dbReference>
<proteinExistence type="inferred from homology"/>
<feature type="site" description="Important for enzyme activity" evidence="9">
    <location>
        <position position="383"/>
    </location>
</feature>
<comment type="cofactor">
    <cofactor evidence="8 10">
        <name>FAD</name>
        <dbReference type="ChEBI" id="CHEBI:57692"/>
    </cofactor>
</comment>
<dbReference type="InterPro" id="IPR016167">
    <property type="entry name" value="FAD-bd_PCMH_sub1"/>
</dbReference>
<evidence type="ECO:0000256" key="6">
    <source>
        <dbReference type="PIRSR" id="PIRSR625650-1"/>
    </source>
</evidence>
<dbReference type="GO" id="GO:0071949">
    <property type="term" value="F:FAD binding"/>
    <property type="evidence" value="ECO:0007669"/>
    <property type="project" value="InterPro"/>
</dbReference>
<dbReference type="Gene3D" id="3.30.300.330">
    <property type="match status" value="1"/>
</dbReference>
<dbReference type="SUPFAM" id="SSF56176">
    <property type="entry name" value="FAD-binding/transporter-associated domain-like"/>
    <property type="match status" value="1"/>
</dbReference>
<sequence length="623" mass="69569">MDDPSARRLSVLQGHLRKPEIQLNKCGSIEASAPISSKKTEIQKAFPRKRLEILSWNGWGYKDSGFYLNDKGVAFFTGPRYPLNGLVLPLVIPWMEQKLGFDRTQTAFSQPPPSPADLPPPMPCPSFIEAVRPHSVAISTDADDRLFHSHGHTCHELFILRSGKIDIRLVDAVVWPGCHDHVAKIVQLASLHNICIIPFGGGTNVSGALECPSDERRPIISLDMTEMDKILWIDEDNLTAHVEAGIVGQDLERKLAERGYTSGHEPDSQEFSTLGGWVATRSSGMKKNKYGNIEDLVVRIRTVTPSGTIDKSFLGPRNSLGPDLQHFILGSEGTLGVITEVTMRIRPLPQVRRYGSIVFPTFELGVEYMRDVAKQRCAPASIRLMDNLQFQIGQILKPTPSFTTSIIDSIKKIYVTKFKGFDPDKMAACTLLMEGTPEEVKLQEKRLIDIASKYNGLSGGEENGRRGYMMTFVIAYIRDMAFDYGYLSESFETSIPWSRVVDMCRNVKERISQLCTDNGIIRPPLISCRVTQVYDEGACVYFYLAFSYLEVGMDPVKLFHTIESSARDEVLANGGSLSHHHGVGKIRKKWIKDTLTPTGIDMLYAVKRQVDPQNIFGCANLLP</sequence>
<dbReference type="OMA" id="GTISHQH"/>
<dbReference type="eggNOG" id="KOG1233">
    <property type="taxonomic scope" value="Eukaryota"/>
</dbReference>
<comment type="function">
    <text evidence="10">Catalyzes the exchange of an acyl for a long-chain alkyl group and the formation of the ether bond in the biosynthesis of ether phospholipids.</text>
</comment>
<evidence type="ECO:0000256" key="7">
    <source>
        <dbReference type="PIRSR" id="PIRSR625650-2"/>
    </source>
</evidence>
<dbReference type="Gene3D" id="3.30.465.10">
    <property type="match status" value="1"/>
</dbReference>
<evidence type="ECO:0000313" key="12">
    <source>
        <dbReference type="EnsemblMetazoa" id="Aqu2.1.37530_001"/>
    </source>
</evidence>
<dbReference type="EnsemblMetazoa" id="Aqu2.1.37530_001">
    <property type="protein sequence ID" value="Aqu2.1.37530_001"/>
    <property type="gene ID" value="Aqu2.1.37530"/>
</dbReference>
<dbReference type="AlphaFoldDB" id="A0A1X7VB54"/>
<dbReference type="UniPathway" id="UPA00781"/>
<dbReference type="FunCoup" id="A0A1X7VB54">
    <property type="interactions" value="400"/>
</dbReference>
<dbReference type="InterPro" id="IPR036318">
    <property type="entry name" value="FAD-bd_PCMH-like_sf"/>
</dbReference>
<dbReference type="SUPFAM" id="SSF55103">
    <property type="entry name" value="FAD-linked oxidases, C-terminal domain"/>
    <property type="match status" value="1"/>
</dbReference>
<feature type="binding site" evidence="8">
    <location>
        <begin position="267"/>
        <end position="273"/>
    </location>
    <ligand>
        <name>FAD</name>
        <dbReference type="ChEBI" id="CHEBI:57692"/>
    </ligand>
</feature>
<evidence type="ECO:0000256" key="9">
    <source>
        <dbReference type="PIRSR" id="PIRSR625650-4"/>
    </source>
</evidence>
<feature type="binding site" evidence="8">
    <location>
        <begin position="280"/>
        <end position="283"/>
    </location>
    <ligand>
        <name>FAD</name>
        <dbReference type="ChEBI" id="CHEBI:57692"/>
    </ligand>
</feature>